<feature type="transmembrane region" description="Helical" evidence="6">
    <location>
        <begin position="185"/>
        <end position="206"/>
    </location>
</feature>
<feature type="compositionally biased region" description="Low complexity" evidence="5">
    <location>
        <begin position="9"/>
        <end position="20"/>
    </location>
</feature>
<evidence type="ECO:0000256" key="4">
    <source>
        <dbReference type="ARBA" id="ARBA00023136"/>
    </source>
</evidence>
<organism evidence="8">
    <name type="scientific">Entomoneis paludosa</name>
    <dbReference type="NCBI Taxonomy" id="265537"/>
    <lineage>
        <taxon>Eukaryota</taxon>
        <taxon>Sar</taxon>
        <taxon>Stramenopiles</taxon>
        <taxon>Ochrophyta</taxon>
        <taxon>Bacillariophyta</taxon>
        <taxon>Bacillariophyceae</taxon>
        <taxon>Bacillariophycidae</taxon>
        <taxon>Entomoneidaceae</taxon>
        <taxon>Entomoneis</taxon>
    </lineage>
</organism>
<protein>
    <recommendedName>
        <fullName evidence="7">DUF202 domain-containing protein</fullName>
    </recommendedName>
</protein>
<feature type="compositionally biased region" description="Polar residues" evidence="5">
    <location>
        <begin position="38"/>
        <end position="53"/>
    </location>
</feature>
<dbReference type="AlphaFoldDB" id="A0A7S2YIH9"/>
<evidence type="ECO:0000313" key="8">
    <source>
        <dbReference type="EMBL" id="CAD9978302.1"/>
    </source>
</evidence>
<feature type="region of interest" description="Disordered" evidence="5">
    <location>
        <begin position="1"/>
        <end position="53"/>
    </location>
</feature>
<evidence type="ECO:0000256" key="2">
    <source>
        <dbReference type="ARBA" id="ARBA00022692"/>
    </source>
</evidence>
<keyword evidence="2 6" id="KW-0812">Transmembrane</keyword>
<keyword evidence="3 6" id="KW-1133">Transmembrane helix</keyword>
<accession>A0A7S2YIH9</accession>
<dbReference type="GO" id="GO:0012505">
    <property type="term" value="C:endomembrane system"/>
    <property type="evidence" value="ECO:0007669"/>
    <property type="project" value="UniProtKB-SubCell"/>
</dbReference>
<evidence type="ECO:0000256" key="1">
    <source>
        <dbReference type="ARBA" id="ARBA00004127"/>
    </source>
</evidence>
<keyword evidence="4 6" id="KW-0472">Membrane</keyword>
<feature type="region of interest" description="Disordered" evidence="5">
    <location>
        <begin position="106"/>
        <end position="133"/>
    </location>
</feature>
<dbReference type="InterPro" id="IPR003807">
    <property type="entry name" value="DUF202"/>
</dbReference>
<proteinExistence type="predicted"/>
<name>A0A7S2YIH9_9STRA</name>
<dbReference type="InterPro" id="IPR051572">
    <property type="entry name" value="VTC_Complex_Subunit"/>
</dbReference>
<evidence type="ECO:0000256" key="5">
    <source>
        <dbReference type="SAM" id="MobiDB-lite"/>
    </source>
</evidence>
<dbReference type="PANTHER" id="PTHR46140">
    <property type="entry name" value="VACUOLAR TRANSPORTER CHAPERONE 1-RELATED"/>
    <property type="match status" value="1"/>
</dbReference>
<evidence type="ECO:0000256" key="6">
    <source>
        <dbReference type="SAM" id="Phobius"/>
    </source>
</evidence>
<evidence type="ECO:0000259" key="7">
    <source>
        <dbReference type="Pfam" id="PF02656"/>
    </source>
</evidence>
<dbReference type="Pfam" id="PF02656">
    <property type="entry name" value="DUF202"/>
    <property type="match status" value="1"/>
</dbReference>
<dbReference type="PANTHER" id="PTHR46140:SF1">
    <property type="entry name" value="VACUOLAR TRANSPORTER CHAPERONE COMPLEX SUBUNIT 4-RELATED"/>
    <property type="match status" value="1"/>
</dbReference>
<feature type="transmembrane region" description="Helical" evidence="6">
    <location>
        <begin position="212"/>
        <end position="233"/>
    </location>
</feature>
<dbReference type="EMBL" id="HBHT01027258">
    <property type="protein sequence ID" value="CAD9978302.1"/>
    <property type="molecule type" value="Transcribed_RNA"/>
</dbReference>
<gene>
    <name evidence="8" type="ORF">APAL1065_LOCUS18301</name>
</gene>
<sequence>MLDLMGTMNNNNNSRRNVSSDYRREPAPTGEATPLLMQPSNASGDNAVNGANGTTATSQSYYFVNNTTSRADGGDDSLVRDADAGEVVDEIPEGSHTDEFAPKVLAPPMSAGHGSVTSPAPGGRQGRKNSGAARSSNGFWANWFGASAAPPPKNAHIGEIGTLVKPRKAPIKIEPKVFFANERTFLAWMHLSVTLAGASIAILAFAEDQNPFSQLYGVLLLPVAIAFIIYSMYQYARRATMIRLRHPGPYEDTVGPAILGVMLMVSIVAQFALKLYSMASV</sequence>
<feature type="domain" description="DUF202" evidence="7">
    <location>
        <begin position="176"/>
        <end position="240"/>
    </location>
</feature>
<feature type="transmembrane region" description="Helical" evidence="6">
    <location>
        <begin position="254"/>
        <end position="273"/>
    </location>
</feature>
<evidence type="ECO:0000256" key="3">
    <source>
        <dbReference type="ARBA" id="ARBA00022989"/>
    </source>
</evidence>
<reference evidence="8" key="1">
    <citation type="submission" date="2021-01" db="EMBL/GenBank/DDBJ databases">
        <authorList>
            <person name="Corre E."/>
            <person name="Pelletier E."/>
            <person name="Niang G."/>
            <person name="Scheremetjew M."/>
            <person name="Finn R."/>
            <person name="Kale V."/>
            <person name="Holt S."/>
            <person name="Cochrane G."/>
            <person name="Meng A."/>
            <person name="Brown T."/>
            <person name="Cohen L."/>
        </authorList>
    </citation>
    <scope>NUCLEOTIDE SEQUENCE</scope>
    <source>
        <strain evidence="8">CCMP125</strain>
    </source>
</reference>
<comment type="subcellular location">
    <subcellularLocation>
        <location evidence="1">Endomembrane system</location>
        <topology evidence="1">Multi-pass membrane protein</topology>
    </subcellularLocation>
</comment>